<evidence type="ECO:0000259" key="9">
    <source>
        <dbReference type="Pfam" id="PF06429"/>
    </source>
</evidence>
<dbReference type="RefSeq" id="WP_377931842.1">
    <property type="nucleotide sequence ID" value="NZ_JBHUMF010000002.1"/>
</dbReference>
<organism evidence="11 12">
    <name type="scientific">Bacillus seohaeanensis</name>
    <dbReference type="NCBI Taxonomy" id="284580"/>
    <lineage>
        <taxon>Bacteria</taxon>
        <taxon>Bacillati</taxon>
        <taxon>Bacillota</taxon>
        <taxon>Bacilli</taxon>
        <taxon>Bacillales</taxon>
        <taxon>Bacillaceae</taxon>
        <taxon>Bacillus</taxon>
    </lineage>
</organism>
<evidence type="ECO:0000256" key="1">
    <source>
        <dbReference type="ARBA" id="ARBA00004365"/>
    </source>
</evidence>
<evidence type="ECO:0000259" key="8">
    <source>
        <dbReference type="Pfam" id="PF00460"/>
    </source>
</evidence>
<dbReference type="InterPro" id="IPR010930">
    <property type="entry name" value="Flg_bb/hook_C_dom"/>
</dbReference>
<dbReference type="EMBL" id="JBHUMF010000002">
    <property type="protein sequence ID" value="MFD2679309.1"/>
    <property type="molecule type" value="Genomic_DNA"/>
</dbReference>
<evidence type="ECO:0000259" key="10">
    <source>
        <dbReference type="Pfam" id="PF22638"/>
    </source>
</evidence>
<keyword evidence="12" id="KW-1185">Reference proteome</keyword>
<accession>A0ABW5RMC0</accession>
<keyword evidence="11" id="KW-0969">Cilium</keyword>
<keyword evidence="7" id="KW-0175">Coiled coil</keyword>
<evidence type="ECO:0000256" key="5">
    <source>
        <dbReference type="ARBA" id="ARBA00022525"/>
    </source>
</evidence>
<name>A0ABW5RMC0_9BACI</name>
<evidence type="ECO:0000256" key="2">
    <source>
        <dbReference type="ARBA" id="ARBA00004613"/>
    </source>
</evidence>
<evidence type="ECO:0000256" key="4">
    <source>
        <dbReference type="ARBA" id="ARBA00016244"/>
    </source>
</evidence>
<keyword evidence="11" id="KW-0282">Flagellum</keyword>
<dbReference type="InterPro" id="IPR002371">
    <property type="entry name" value="FlgK"/>
</dbReference>
<feature type="domain" description="Flagellar hook-associated protein FlgK helical" evidence="10">
    <location>
        <begin position="102"/>
        <end position="350"/>
    </location>
</feature>
<dbReference type="SUPFAM" id="SSF64518">
    <property type="entry name" value="Phase 1 flagellin"/>
    <property type="match status" value="1"/>
</dbReference>
<evidence type="ECO:0000256" key="6">
    <source>
        <dbReference type="ARBA" id="ARBA00023143"/>
    </source>
</evidence>
<evidence type="ECO:0000313" key="12">
    <source>
        <dbReference type="Proteomes" id="UP001597506"/>
    </source>
</evidence>
<dbReference type="Pfam" id="PF22638">
    <property type="entry name" value="FlgK_D1"/>
    <property type="match status" value="1"/>
</dbReference>
<evidence type="ECO:0000256" key="3">
    <source>
        <dbReference type="ARBA" id="ARBA00009677"/>
    </source>
</evidence>
<keyword evidence="6" id="KW-0975">Bacterial flagellum</keyword>
<dbReference type="InterPro" id="IPR053927">
    <property type="entry name" value="FlgK_helical"/>
</dbReference>
<comment type="caution">
    <text evidence="11">The sequence shown here is derived from an EMBL/GenBank/DDBJ whole genome shotgun (WGS) entry which is preliminary data.</text>
</comment>
<gene>
    <name evidence="11" type="primary">flgK</name>
    <name evidence="11" type="ORF">ACFSUL_00940</name>
</gene>
<dbReference type="Proteomes" id="UP001597506">
    <property type="component" value="Unassembled WGS sequence"/>
</dbReference>
<keyword evidence="11" id="KW-0966">Cell projection</keyword>
<dbReference type="PANTHER" id="PTHR30033:SF1">
    <property type="entry name" value="FLAGELLAR HOOK-ASSOCIATED PROTEIN 1"/>
    <property type="match status" value="1"/>
</dbReference>
<dbReference type="NCBIfam" id="TIGR02492">
    <property type="entry name" value="flgK_ends"/>
    <property type="match status" value="1"/>
</dbReference>
<comment type="subcellular location">
    <subcellularLocation>
        <location evidence="1">Bacterial flagellum</location>
    </subcellularLocation>
    <subcellularLocation>
        <location evidence="2">Secreted</location>
    </subcellularLocation>
</comment>
<protein>
    <recommendedName>
        <fullName evidence="4">Flagellar hook-associated protein 1</fullName>
    </recommendedName>
</protein>
<dbReference type="PANTHER" id="PTHR30033">
    <property type="entry name" value="FLAGELLAR HOOK-ASSOCIATED PROTEIN 1"/>
    <property type="match status" value="1"/>
</dbReference>
<evidence type="ECO:0000256" key="7">
    <source>
        <dbReference type="SAM" id="Coils"/>
    </source>
</evidence>
<dbReference type="Pfam" id="PF06429">
    <property type="entry name" value="Flg_bbr_C"/>
    <property type="match status" value="1"/>
</dbReference>
<dbReference type="InterPro" id="IPR001444">
    <property type="entry name" value="Flag_bb_rod_N"/>
</dbReference>
<keyword evidence="5" id="KW-0964">Secreted</keyword>
<comment type="similarity">
    <text evidence="3">Belongs to the flagella basal body rod proteins family.</text>
</comment>
<feature type="coiled-coil region" evidence="7">
    <location>
        <begin position="166"/>
        <end position="193"/>
    </location>
</feature>
<reference evidence="12" key="1">
    <citation type="journal article" date="2019" name="Int. J. Syst. Evol. Microbiol.">
        <title>The Global Catalogue of Microorganisms (GCM) 10K type strain sequencing project: providing services to taxonomists for standard genome sequencing and annotation.</title>
        <authorList>
            <consortium name="The Broad Institute Genomics Platform"/>
            <consortium name="The Broad Institute Genome Sequencing Center for Infectious Disease"/>
            <person name="Wu L."/>
            <person name="Ma J."/>
        </authorList>
    </citation>
    <scope>NUCLEOTIDE SEQUENCE [LARGE SCALE GENOMIC DNA]</scope>
    <source>
        <strain evidence="12">KCTC 3913</strain>
    </source>
</reference>
<dbReference type="Pfam" id="PF00460">
    <property type="entry name" value="Flg_bb_rod"/>
    <property type="match status" value="1"/>
</dbReference>
<proteinExistence type="inferred from homology"/>
<sequence length="515" mass="56882">MVSTFHGLETAKRGMFTQQTALSVVGHNIANANTPGYSRQRVNFEQTEPYPSPALNRPQIPGQIGTGVEAGSIQRIRDSFLDVQYRNEHNKLGYWETKANALKQMEEVMNEPSDSGLAKTMDMFWQSLQDLAVNPKNPGARSVVRERGIALAETFGYLSNSLSDIRQDLGNEIDVTEKEVNSLLEQIDGVNDQIAAVEPHGYLPNDLYDERDRLIDNLSQLVNIKVSYQPTGGNAESGAEGKAIIDLMGQNNALSTNLVNTQGFQKIKVNYPPSDEQSYVTGITVGEMDIPIESFKSDGKLKGLIESFGMQNQSGEVSGDYPEMLKELDNLSYTFAVEFNKVHSAGMSPNEISNSTDEAIPFFQDSEFGANMEREGFAKRMEISDKIRESLDNIANAGGTDPTMGDATTLQALADLVNQEFDYANGEDSEKASFRSYYEVLIGGMAVDTQNAVRLTENSGTLRQEVEKRRMSTSAVSLDEEMTNMIKFQHAYNASARMITLQDELLDRIINGMGA</sequence>
<feature type="domain" description="Flagellar basal-body/hook protein C-terminal" evidence="9">
    <location>
        <begin position="471"/>
        <end position="511"/>
    </location>
</feature>
<evidence type="ECO:0000313" key="11">
    <source>
        <dbReference type="EMBL" id="MFD2679309.1"/>
    </source>
</evidence>
<feature type="domain" description="Flagellar basal body rod protein N-terminal" evidence="8">
    <location>
        <begin position="8"/>
        <end position="37"/>
    </location>
</feature>